<reference evidence="2" key="1">
    <citation type="submission" date="2021-04" db="EMBL/GenBank/DDBJ databases">
        <title>Genomic sequence of Actinosynnema pretiosum subsp. pretiosum ATCC 31280 (C-14919).</title>
        <authorList>
            <person name="Bai L."/>
            <person name="Wang X."/>
            <person name="Xiao Y."/>
        </authorList>
    </citation>
    <scope>NUCLEOTIDE SEQUENCE</scope>
    <source>
        <strain evidence="2">ATCC 31280</strain>
    </source>
</reference>
<evidence type="ECO:0000256" key="1">
    <source>
        <dbReference type="SAM" id="Phobius"/>
    </source>
</evidence>
<feature type="transmembrane region" description="Helical" evidence="1">
    <location>
        <begin position="27"/>
        <end position="53"/>
    </location>
</feature>
<name>A0AA45L9J9_9PSEU</name>
<protein>
    <submittedName>
        <fullName evidence="2">Uncharacterized protein</fullName>
    </submittedName>
</protein>
<keyword evidence="1" id="KW-0472">Membrane</keyword>
<dbReference type="AlphaFoldDB" id="A0AA45L9J9"/>
<keyword evidence="1" id="KW-0812">Transmembrane</keyword>
<proteinExistence type="predicted"/>
<dbReference type="EMBL" id="CP073249">
    <property type="protein sequence ID" value="QUF05831.1"/>
    <property type="molecule type" value="Genomic_DNA"/>
</dbReference>
<dbReference type="Proteomes" id="UP000677152">
    <property type="component" value="Chromosome"/>
</dbReference>
<accession>A0AA45L9J9</accession>
<keyword evidence="1" id="KW-1133">Transmembrane helix</keyword>
<evidence type="ECO:0000313" key="2">
    <source>
        <dbReference type="EMBL" id="QUF05831.1"/>
    </source>
</evidence>
<organism evidence="2 3">
    <name type="scientific">Actinosynnema pretiosum subsp. pretiosum</name>
    <dbReference type="NCBI Taxonomy" id="103721"/>
    <lineage>
        <taxon>Bacteria</taxon>
        <taxon>Bacillati</taxon>
        <taxon>Actinomycetota</taxon>
        <taxon>Actinomycetes</taxon>
        <taxon>Pseudonocardiales</taxon>
        <taxon>Pseudonocardiaceae</taxon>
        <taxon>Actinosynnema</taxon>
    </lineage>
</organism>
<sequence>MEFPRLARASREEWLHLPDSAVGWGKFFTGLLLVLQALVWAAATLAVAAYTGLIRKPA</sequence>
<gene>
    <name evidence="2" type="ORF">KCV87_07050</name>
</gene>
<evidence type="ECO:0000313" key="3">
    <source>
        <dbReference type="Proteomes" id="UP000677152"/>
    </source>
</evidence>